<proteinExistence type="predicted"/>
<feature type="compositionally biased region" description="Basic and acidic residues" evidence="7">
    <location>
        <begin position="611"/>
        <end position="620"/>
    </location>
</feature>
<dbReference type="InterPro" id="IPR019147">
    <property type="entry name" value="SWAP_N_domain"/>
</dbReference>
<dbReference type="eggNOG" id="KOG1847">
    <property type="taxonomic scope" value="Eukaryota"/>
</dbReference>
<feature type="compositionally biased region" description="Polar residues" evidence="7">
    <location>
        <begin position="541"/>
        <end position="552"/>
    </location>
</feature>
<evidence type="ECO:0000313" key="9">
    <source>
        <dbReference type="EMBL" id="EYU33656.1"/>
    </source>
</evidence>
<feature type="compositionally biased region" description="Polar residues" evidence="7">
    <location>
        <begin position="453"/>
        <end position="467"/>
    </location>
</feature>
<accession>A0A022R094</accession>
<dbReference type="SUPFAM" id="SSF109905">
    <property type="entry name" value="Surp module (SWAP domain)"/>
    <property type="match status" value="1"/>
</dbReference>
<feature type="region of interest" description="Disordered" evidence="7">
    <location>
        <begin position="274"/>
        <end position="295"/>
    </location>
</feature>
<feature type="region of interest" description="Disordered" evidence="7">
    <location>
        <begin position="517"/>
        <end position="832"/>
    </location>
</feature>
<feature type="region of interest" description="Disordered" evidence="7">
    <location>
        <begin position="363"/>
        <end position="385"/>
    </location>
</feature>
<protein>
    <recommendedName>
        <fullName evidence="8">SURP motif domain-containing protein</fullName>
    </recommendedName>
</protein>
<gene>
    <name evidence="9" type="ORF">MIMGU_mgv1a001265mg</name>
</gene>
<feature type="compositionally biased region" description="Basic residues" evidence="7">
    <location>
        <begin position="650"/>
        <end position="668"/>
    </location>
</feature>
<dbReference type="Pfam" id="PF09750">
    <property type="entry name" value="DRY_EERY"/>
    <property type="match status" value="1"/>
</dbReference>
<feature type="compositionally biased region" description="Basic and acidic residues" evidence="7">
    <location>
        <begin position="724"/>
        <end position="736"/>
    </location>
</feature>
<dbReference type="InterPro" id="IPR035967">
    <property type="entry name" value="SWAP/Surp_sf"/>
</dbReference>
<feature type="compositionally biased region" description="Basic and acidic residues" evidence="7">
    <location>
        <begin position="275"/>
        <end position="289"/>
    </location>
</feature>
<keyword evidence="3" id="KW-0694">RNA-binding</keyword>
<feature type="compositionally biased region" description="Basic and acidic residues" evidence="7">
    <location>
        <begin position="412"/>
        <end position="423"/>
    </location>
</feature>
<evidence type="ECO:0000313" key="10">
    <source>
        <dbReference type="Proteomes" id="UP000030748"/>
    </source>
</evidence>
<keyword evidence="1" id="KW-0507">mRNA processing</keyword>
<name>A0A022R094_ERYGU</name>
<keyword evidence="10" id="KW-1185">Reference proteome</keyword>
<evidence type="ECO:0000256" key="4">
    <source>
        <dbReference type="ARBA" id="ARBA00023015"/>
    </source>
</evidence>
<dbReference type="STRING" id="4155.A0A022R094"/>
<feature type="compositionally biased region" description="Polar residues" evidence="7">
    <location>
        <begin position="809"/>
        <end position="829"/>
    </location>
</feature>
<feature type="compositionally biased region" description="Basic and acidic residues" evidence="7">
    <location>
        <begin position="363"/>
        <end position="377"/>
    </location>
</feature>
<dbReference type="PANTHER" id="PTHR13161:SF15">
    <property type="entry name" value="SPLICING FACTOR, SUPPRESSOR OF WHITE-APRICOT HOMOLOG"/>
    <property type="match status" value="1"/>
</dbReference>
<keyword evidence="5" id="KW-0804">Transcription</keyword>
<feature type="compositionally biased region" description="Basic and acidic residues" evidence="7">
    <location>
        <begin position="553"/>
        <end position="571"/>
    </location>
</feature>
<dbReference type="AlphaFoldDB" id="A0A022R094"/>
<feature type="compositionally biased region" description="Basic residues" evidence="7">
    <location>
        <begin position="737"/>
        <end position="760"/>
    </location>
</feature>
<dbReference type="Gene3D" id="1.10.10.790">
    <property type="entry name" value="Surp module"/>
    <property type="match status" value="1"/>
</dbReference>
<evidence type="ECO:0000256" key="3">
    <source>
        <dbReference type="ARBA" id="ARBA00022884"/>
    </source>
</evidence>
<feature type="region of interest" description="Disordered" evidence="7">
    <location>
        <begin position="45"/>
        <end position="65"/>
    </location>
</feature>
<evidence type="ECO:0000256" key="1">
    <source>
        <dbReference type="ARBA" id="ARBA00022664"/>
    </source>
</evidence>
<dbReference type="SMART" id="SM01141">
    <property type="entry name" value="DRY_EERY"/>
    <property type="match status" value="1"/>
</dbReference>
<feature type="compositionally biased region" description="Polar residues" evidence="7">
    <location>
        <begin position="478"/>
        <end position="496"/>
    </location>
</feature>
<feature type="compositionally biased region" description="Basic residues" evidence="7">
    <location>
        <begin position="597"/>
        <end position="610"/>
    </location>
</feature>
<sequence>MDLGIVGRHALFFDDDSSAAFVNSGNALVEWHSLLIDRYDVRHLLSAPPPPRRRNRNSERLFSDDPSLEALLDQERYIDLSLDSDQPDVEEEEKPTGAGSYSSVAFSYGSTGDSTDQKNTDTGSTGMESSGFLPPFPVPGYLLQSLPPTEKLHQIIARTAIFVSKNGGQSEIILRVKQGDNPTFGFLMPDHHLHPYFRYLIEHPELLHSEIDGNSQHEKKRAGSEDITNGVGGALSLLGSVYDSEEEEESNDTAKIEKNTAEDGINAVNTIAARGSKESMESSSKDESVPRNPILSGKEKVPAVKKTSLITVSKPKSMKGVKKEDNSGLFSTAAEKSIGTTSKIEPLIIEPPPELMRLIDKSKANGESFNPRKDELVGRGTNKKASAVKKNDFDLSDLPVESDRKEKFKMVIGKSKKEAHETEPSGAQESEVTVDAAAAAAILHNATRGIKNSDIQTISRTHLNAHSQPDKAAEMPDQNGNRNLASDTDPSVANLTEEQKLKAERLKRAKMFVAMLKSGAVPSKTGVSRGPSVEPLETGALRNSSGEVNLTSQEKEYGLDAEILDKPSERLSKRKYRSRPGGSEDDDEDKDKDESHSRKKYKSISRSRRHKEYEKFENAVKKKHKHYERRHGSHSPLEERESSEEERDHKHYKHYKRSRKKHRSHHSHSSSEENENRGESSEDEDRDHRHYKLKHRSHHYSENEDDSVHEDNKRHSRKRSSHHSSHESSKRRDSSKPRKKHSSHSHRSSKHHHSRDKYRHKNVESPKGKESSEEEIHHRSQHKKDSSDERGVQEEGEISSRVAVESKGIMTSSDNIGSSSQQRASSQPLESDVPDDLRLKIRAMLLATRM</sequence>
<dbReference type="GO" id="GO:0000395">
    <property type="term" value="P:mRNA 5'-splice site recognition"/>
    <property type="evidence" value="ECO:0000318"/>
    <property type="project" value="GO_Central"/>
</dbReference>
<feature type="region of interest" description="Disordered" evidence="7">
    <location>
        <begin position="448"/>
        <end position="500"/>
    </location>
</feature>
<dbReference type="InterPro" id="IPR040397">
    <property type="entry name" value="SWAP"/>
</dbReference>
<feature type="compositionally biased region" description="Basic residues" evidence="7">
    <location>
        <begin position="689"/>
        <end position="698"/>
    </location>
</feature>
<feature type="compositionally biased region" description="Basic residues" evidence="7">
    <location>
        <begin position="714"/>
        <end position="723"/>
    </location>
</feature>
<dbReference type="PROSITE" id="PS50128">
    <property type="entry name" value="SURP"/>
    <property type="match status" value="1"/>
</dbReference>
<dbReference type="Proteomes" id="UP000030748">
    <property type="component" value="Unassembled WGS sequence"/>
</dbReference>
<feature type="compositionally biased region" description="Basic and acidic residues" evidence="7">
    <location>
        <begin position="761"/>
        <end position="793"/>
    </location>
</feature>
<evidence type="ECO:0000256" key="2">
    <source>
        <dbReference type="ARBA" id="ARBA00022737"/>
    </source>
</evidence>
<feature type="compositionally biased region" description="Polar residues" evidence="7">
    <location>
        <begin position="99"/>
        <end position="114"/>
    </location>
</feature>
<reference evidence="9 10" key="1">
    <citation type="journal article" date="2013" name="Proc. Natl. Acad. Sci. U.S.A.">
        <title>Fine-scale variation in meiotic recombination in Mimulus inferred from population shotgun sequencing.</title>
        <authorList>
            <person name="Hellsten U."/>
            <person name="Wright K.M."/>
            <person name="Jenkins J."/>
            <person name="Shu S."/>
            <person name="Yuan Y."/>
            <person name="Wessler S.R."/>
            <person name="Schmutz J."/>
            <person name="Willis J.H."/>
            <person name="Rokhsar D.S."/>
        </authorList>
    </citation>
    <scope>NUCLEOTIDE SEQUENCE [LARGE SCALE GENOMIC DNA]</scope>
    <source>
        <strain evidence="10">cv. DUN x IM62</strain>
    </source>
</reference>
<feature type="compositionally biased region" description="Basic and acidic residues" evidence="7">
    <location>
        <begin position="669"/>
        <end position="680"/>
    </location>
</feature>
<keyword evidence="2" id="KW-0677">Repeat</keyword>
<dbReference type="PANTHER" id="PTHR13161">
    <property type="entry name" value="SPLICING FACTOR SUPPRESSOR OF WHITE APRICOT"/>
    <property type="match status" value="1"/>
</dbReference>
<dbReference type="GO" id="GO:0003723">
    <property type="term" value="F:RNA binding"/>
    <property type="evidence" value="ECO:0007669"/>
    <property type="project" value="UniProtKB-KW"/>
</dbReference>
<feature type="domain" description="SURP motif" evidence="8">
    <location>
        <begin position="155"/>
        <end position="197"/>
    </location>
</feature>
<dbReference type="EMBL" id="KI630752">
    <property type="protein sequence ID" value="EYU33656.1"/>
    <property type="molecule type" value="Genomic_DNA"/>
</dbReference>
<evidence type="ECO:0000256" key="7">
    <source>
        <dbReference type="SAM" id="MobiDB-lite"/>
    </source>
</evidence>
<dbReference type="InterPro" id="IPR000061">
    <property type="entry name" value="Surp"/>
</dbReference>
<evidence type="ECO:0000256" key="6">
    <source>
        <dbReference type="ARBA" id="ARBA00023187"/>
    </source>
</evidence>
<keyword evidence="4" id="KW-0805">Transcription regulation</keyword>
<feature type="region of interest" description="Disordered" evidence="7">
    <location>
        <begin position="81"/>
        <end position="128"/>
    </location>
</feature>
<dbReference type="Pfam" id="PF01805">
    <property type="entry name" value="Surp"/>
    <property type="match status" value="1"/>
</dbReference>
<keyword evidence="6" id="KW-0508">mRNA splicing</keyword>
<feature type="region of interest" description="Disordered" evidence="7">
    <location>
        <begin position="412"/>
        <end position="431"/>
    </location>
</feature>
<evidence type="ECO:0000256" key="5">
    <source>
        <dbReference type="ARBA" id="ARBA00023163"/>
    </source>
</evidence>
<dbReference type="SMART" id="SM00648">
    <property type="entry name" value="SWAP"/>
    <property type="match status" value="1"/>
</dbReference>
<evidence type="ECO:0000259" key="8">
    <source>
        <dbReference type="PROSITE" id="PS50128"/>
    </source>
</evidence>
<organism evidence="9 10">
    <name type="scientific">Erythranthe guttata</name>
    <name type="common">Yellow monkey flower</name>
    <name type="synonym">Mimulus guttatus</name>
    <dbReference type="NCBI Taxonomy" id="4155"/>
    <lineage>
        <taxon>Eukaryota</taxon>
        <taxon>Viridiplantae</taxon>
        <taxon>Streptophyta</taxon>
        <taxon>Embryophyta</taxon>
        <taxon>Tracheophyta</taxon>
        <taxon>Spermatophyta</taxon>
        <taxon>Magnoliopsida</taxon>
        <taxon>eudicotyledons</taxon>
        <taxon>Gunneridae</taxon>
        <taxon>Pentapetalae</taxon>
        <taxon>asterids</taxon>
        <taxon>lamiids</taxon>
        <taxon>Lamiales</taxon>
        <taxon>Phrymaceae</taxon>
        <taxon>Erythranthe</taxon>
    </lineage>
</organism>
<feature type="compositionally biased region" description="Basic residues" evidence="7">
    <location>
        <begin position="621"/>
        <end position="633"/>
    </location>
</feature>